<keyword evidence="3" id="KW-0805">Transcription regulation</keyword>
<accession>G3B3A0</accession>
<dbReference type="AlphaFoldDB" id="G3B3A0"/>
<evidence type="ECO:0000256" key="3">
    <source>
        <dbReference type="ARBA" id="ARBA00023015"/>
    </source>
</evidence>
<dbReference type="STRING" id="590646.G3B3A0"/>
<evidence type="ECO:0000256" key="4">
    <source>
        <dbReference type="ARBA" id="ARBA00023163"/>
    </source>
</evidence>
<comment type="similarity">
    <text evidence="2">Belongs to the TEC1 family.</text>
</comment>
<dbReference type="OrthoDB" id="10006572at2759"/>
<dbReference type="PROSITE" id="PS00554">
    <property type="entry name" value="TEA_1"/>
    <property type="match status" value="1"/>
</dbReference>
<gene>
    <name evidence="9" type="ORF">CANTEDRAFT_122273</name>
</gene>
<feature type="region of interest" description="Disordered" evidence="7">
    <location>
        <begin position="225"/>
        <end position="248"/>
    </location>
</feature>
<feature type="domain" description="TEA" evidence="8">
    <location>
        <begin position="109"/>
        <end position="183"/>
    </location>
</feature>
<keyword evidence="10" id="KW-1185">Reference proteome</keyword>
<dbReference type="Pfam" id="PF01285">
    <property type="entry name" value="TEA"/>
    <property type="match status" value="1"/>
</dbReference>
<name>G3B3A0_CANTC</name>
<evidence type="ECO:0000259" key="8">
    <source>
        <dbReference type="PROSITE" id="PS51088"/>
    </source>
</evidence>
<dbReference type="PANTHER" id="PTHR11834:SF0">
    <property type="entry name" value="PROTEIN SCALLOPED"/>
    <property type="match status" value="1"/>
</dbReference>
<dbReference type="KEGG" id="cten:18248891"/>
<dbReference type="PANTHER" id="PTHR11834">
    <property type="entry name" value="TRANSCRIPTIONAL ENHANCER FACTOR TEF RELATED"/>
    <property type="match status" value="1"/>
</dbReference>
<proteinExistence type="inferred from homology"/>
<dbReference type="eggNOG" id="KOG3841">
    <property type="taxonomic scope" value="Eukaryota"/>
</dbReference>
<comment type="subcellular location">
    <subcellularLocation>
        <location evidence="1">Nucleus</location>
    </subcellularLocation>
</comment>
<dbReference type="HOGENOM" id="CLU_022080_0_0_1"/>
<dbReference type="GO" id="GO:0005667">
    <property type="term" value="C:transcription regulator complex"/>
    <property type="evidence" value="ECO:0007669"/>
    <property type="project" value="TreeGrafter"/>
</dbReference>
<evidence type="ECO:0000256" key="5">
    <source>
        <dbReference type="ARBA" id="ARBA00023242"/>
    </source>
</evidence>
<dbReference type="PRINTS" id="PR00065">
    <property type="entry name" value="TEADOMAIN"/>
</dbReference>
<dbReference type="Proteomes" id="UP000000707">
    <property type="component" value="Unassembled WGS sequence"/>
</dbReference>
<dbReference type="GO" id="GO:0000978">
    <property type="term" value="F:RNA polymerase II cis-regulatory region sequence-specific DNA binding"/>
    <property type="evidence" value="ECO:0007669"/>
    <property type="project" value="TreeGrafter"/>
</dbReference>
<dbReference type="GeneID" id="18248891"/>
<dbReference type="InterPro" id="IPR000818">
    <property type="entry name" value="TEA/ATTS_dom"/>
</dbReference>
<evidence type="ECO:0000313" key="10">
    <source>
        <dbReference type="Proteomes" id="UP000000707"/>
    </source>
</evidence>
<organism evidence="10">
    <name type="scientific">Candida tenuis (strain ATCC 10573 / BCRC 21748 / CBS 615 / JCM 9827 / NBRC 10315 / NRRL Y-1498 / VKM Y-70)</name>
    <name type="common">Yeast</name>
    <name type="synonym">Yamadazyma tenuis</name>
    <dbReference type="NCBI Taxonomy" id="590646"/>
    <lineage>
        <taxon>Eukaryota</taxon>
        <taxon>Fungi</taxon>
        <taxon>Dikarya</taxon>
        <taxon>Ascomycota</taxon>
        <taxon>Saccharomycotina</taxon>
        <taxon>Pichiomycetes</taxon>
        <taxon>Debaryomycetaceae</taxon>
        <taxon>Yamadazyma</taxon>
    </lineage>
</organism>
<reference evidence="9 10" key="1">
    <citation type="journal article" date="2011" name="Proc. Natl. Acad. Sci. U.S.A.">
        <title>Comparative genomics of xylose-fermenting fungi for enhanced biofuel production.</title>
        <authorList>
            <person name="Wohlbach D.J."/>
            <person name="Kuo A."/>
            <person name="Sato T.K."/>
            <person name="Potts K.M."/>
            <person name="Salamov A.A."/>
            <person name="LaButti K.M."/>
            <person name="Sun H."/>
            <person name="Clum A."/>
            <person name="Pangilinan J.L."/>
            <person name="Lindquist E.A."/>
            <person name="Lucas S."/>
            <person name="Lapidus A."/>
            <person name="Jin M."/>
            <person name="Gunawan C."/>
            <person name="Balan V."/>
            <person name="Dale B.E."/>
            <person name="Jeffries T.W."/>
            <person name="Zinkel R."/>
            <person name="Barry K.W."/>
            <person name="Grigoriev I.V."/>
            <person name="Gasch A.P."/>
        </authorList>
    </citation>
    <scope>NUCLEOTIDE SEQUENCE [LARGE SCALE GENOMIC DNA]</scope>
    <source>
        <strain evidence="10">ATCC 10573 / BCRC 21748 / CBS 615 / JCM 9827 / NBRC 10315 / NRRL Y-1498 / VKM Y-70</strain>
    </source>
</reference>
<feature type="region of interest" description="Disordered" evidence="7">
    <location>
        <begin position="63"/>
        <end position="99"/>
    </location>
</feature>
<sequence length="612" mass="69083">MIVDIALDGNGKQIYQVHESSKFVRREMPRSTKFNSSTTDLLDELDEEKTPIRKILGTISPSTLNQKKVSDDDSGEDSSVTEPESATRHGSMGNMLFPDEGDEYSGDLLDKNKDIWSDDVELAFEEVLSIIPKNGLNKIKISGRSCGRNELISDYILTKTGKYRTRKQVSSHIQVIKNLGKRLDVIKLINEGPSFKDDKEQMENTKKFEEIFSQINLNKSLGFNKAPKRQYSNSEPAHGGKKLKSKPHPLQLSTMNLMIENFYMSIYDSMLNNPIILSLHDNQEITSLKLKPNANISNRFPELISMNNLNLPILHNLVRIQLPTNFPLNYSIGQGLKTNLFIRGPAGSEEKQYSMFTIIYNYGKDFFKINENHIKLNDNYDFLNKFWKFFLDNEMNSNINTINHLTIKQILYEDDPVTKDENMAGHNTILKIPKRKIKHIFLWEFVKVNDLKDAVTTTSRLLLPDTVDDQVFPQVVTFNSNYYDPAGPSTGTTADSNPFTNPSYVSSAQTDFGAMDYKLKRENPDEDLGLNTMSLNPSMPLAMVTSSPLPPAPVPVSGPMPVPHGAGSAAHSQGLGGPMYSQPMQMPMGANFQHLDYDYQFLYGEPPYPGHQ</sequence>
<dbReference type="Gene3D" id="6.10.20.40">
    <property type="entry name" value="TEA/ATTS domain"/>
    <property type="match status" value="1"/>
</dbReference>
<evidence type="ECO:0000256" key="2">
    <source>
        <dbReference type="ARBA" id="ARBA00008421"/>
    </source>
</evidence>
<dbReference type="EMBL" id="GL996521">
    <property type="protein sequence ID" value="EGV64117.1"/>
    <property type="molecule type" value="Genomic_DNA"/>
</dbReference>
<dbReference type="GO" id="GO:0005634">
    <property type="term" value="C:nucleus"/>
    <property type="evidence" value="ECO:0007669"/>
    <property type="project" value="UniProtKB-SubCell"/>
</dbReference>
<evidence type="ECO:0000313" key="9">
    <source>
        <dbReference type="EMBL" id="EGV64117.1"/>
    </source>
</evidence>
<evidence type="ECO:0000256" key="1">
    <source>
        <dbReference type="ARBA" id="ARBA00004123"/>
    </source>
</evidence>
<dbReference type="InterPro" id="IPR038096">
    <property type="entry name" value="TEA/ATTS_sf"/>
</dbReference>
<dbReference type="GO" id="GO:0000981">
    <property type="term" value="F:DNA-binding transcription factor activity, RNA polymerase II-specific"/>
    <property type="evidence" value="ECO:0007669"/>
    <property type="project" value="TreeGrafter"/>
</dbReference>
<keyword evidence="5" id="KW-0539">Nucleus</keyword>
<dbReference type="SMART" id="SM00426">
    <property type="entry name" value="TEA"/>
    <property type="match status" value="1"/>
</dbReference>
<evidence type="ECO:0000256" key="6">
    <source>
        <dbReference type="PROSITE-ProRule" id="PRU00505"/>
    </source>
</evidence>
<dbReference type="PROSITE" id="PS51088">
    <property type="entry name" value="TEA_2"/>
    <property type="match status" value="1"/>
</dbReference>
<dbReference type="InterPro" id="IPR050937">
    <property type="entry name" value="TEC1_TEAD_TF"/>
</dbReference>
<evidence type="ECO:0000256" key="7">
    <source>
        <dbReference type="SAM" id="MobiDB-lite"/>
    </source>
</evidence>
<keyword evidence="4" id="KW-0804">Transcription</keyword>
<protein>
    <submittedName>
        <fullName evidence="9">TEA-domain-containing protein</fullName>
    </submittedName>
</protein>
<feature type="DNA-binding region" description="TEA" evidence="6">
    <location>
        <begin position="109"/>
        <end position="183"/>
    </location>
</feature>